<accession>A0A069NLX4</accession>
<dbReference type="STRING" id="1071679.BG57_18655"/>
<reference evidence="2" key="4">
    <citation type="submission" date="2024-05" db="EMBL/GenBank/DDBJ databases">
        <authorList>
            <person name="Sun Q."/>
            <person name="Zhou Y."/>
        </authorList>
    </citation>
    <scope>NUCLEOTIDE SEQUENCE</scope>
    <source>
        <strain evidence="2">CGMCC 1.11013</strain>
    </source>
</reference>
<reference evidence="3 4" key="2">
    <citation type="submission" date="2014-03" db="EMBL/GenBank/DDBJ databases">
        <title>Draft Genome Sequences of Four Burkholderia Strains.</title>
        <authorList>
            <person name="Liu X.Y."/>
            <person name="Li C.X."/>
            <person name="Xu J.H."/>
        </authorList>
    </citation>
    <scope>NUCLEOTIDE SEQUENCE [LARGE SCALE GENOMIC DNA]</scope>
    <source>
        <strain evidence="3 4">R27</strain>
    </source>
</reference>
<dbReference type="InterPro" id="IPR007211">
    <property type="entry name" value="DUF378"/>
</dbReference>
<reference evidence="5" key="3">
    <citation type="journal article" date="2019" name="Int. J. Syst. Evol. Microbiol.">
        <title>The Global Catalogue of Microorganisms (GCM) 10K type strain sequencing project: providing services to taxonomists for standard genome sequencing and annotation.</title>
        <authorList>
            <consortium name="The Broad Institute Genomics Platform"/>
            <consortium name="The Broad Institute Genome Sequencing Center for Infectious Disease"/>
            <person name="Wu L."/>
            <person name="Ma J."/>
        </authorList>
    </citation>
    <scope>NUCLEOTIDE SEQUENCE [LARGE SCALE GENOMIC DNA]</scope>
    <source>
        <strain evidence="5">CGMCC 1.11013</strain>
    </source>
</reference>
<feature type="transmembrane region" description="Helical" evidence="1">
    <location>
        <begin position="20"/>
        <end position="44"/>
    </location>
</feature>
<evidence type="ECO:0000256" key="1">
    <source>
        <dbReference type="SAM" id="Phobius"/>
    </source>
</evidence>
<evidence type="ECO:0000313" key="4">
    <source>
        <dbReference type="Proteomes" id="UP000027439"/>
    </source>
</evidence>
<dbReference type="Proteomes" id="UP000027439">
    <property type="component" value="Unassembled WGS sequence"/>
</dbReference>
<evidence type="ECO:0000313" key="3">
    <source>
        <dbReference type="EMBL" id="KDR29152.1"/>
    </source>
</evidence>
<organism evidence="3 4">
    <name type="scientific">Caballeronia grimmiae</name>
    <dbReference type="NCBI Taxonomy" id="1071679"/>
    <lineage>
        <taxon>Bacteria</taxon>
        <taxon>Pseudomonadati</taxon>
        <taxon>Pseudomonadota</taxon>
        <taxon>Betaproteobacteria</taxon>
        <taxon>Burkholderiales</taxon>
        <taxon>Burkholderiaceae</taxon>
        <taxon>Caballeronia</taxon>
    </lineage>
</organism>
<dbReference type="AlphaFoldDB" id="A0A069NLX4"/>
<evidence type="ECO:0000313" key="2">
    <source>
        <dbReference type="EMBL" id="GGD70911.1"/>
    </source>
</evidence>
<dbReference type="RefSeq" id="WP_035968788.1">
    <property type="nucleotide sequence ID" value="NZ_BMEG01000004.1"/>
</dbReference>
<dbReference type="EMBL" id="BMEG01000004">
    <property type="protein sequence ID" value="GGD70911.1"/>
    <property type="molecule type" value="Genomic_DNA"/>
</dbReference>
<dbReference type="OrthoDB" id="9812136at2"/>
<dbReference type="Pfam" id="PF04070">
    <property type="entry name" value="DUF378"/>
    <property type="match status" value="1"/>
</dbReference>
<keyword evidence="1" id="KW-0812">Transmembrane</keyword>
<dbReference type="eggNOG" id="COG2155">
    <property type="taxonomic scope" value="Bacteria"/>
</dbReference>
<keyword evidence="1" id="KW-1133">Transmembrane helix</keyword>
<protein>
    <recommendedName>
        <fullName evidence="6">DUF378 domain-containing protein</fullName>
    </recommendedName>
</protein>
<dbReference type="Proteomes" id="UP000597138">
    <property type="component" value="Unassembled WGS sequence"/>
</dbReference>
<feature type="transmembrane region" description="Helical" evidence="1">
    <location>
        <begin position="56"/>
        <end position="74"/>
    </location>
</feature>
<comment type="caution">
    <text evidence="3">The sequence shown here is derived from an EMBL/GenBank/DDBJ whole genome shotgun (WGS) entry which is preliminary data.</text>
</comment>
<keyword evidence="5" id="KW-1185">Reference proteome</keyword>
<proteinExistence type="predicted"/>
<gene>
    <name evidence="3" type="ORF">BG57_18655</name>
    <name evidence="2" type="ORF">GCM10010985_26780</name>
</gene>
<sequence length="84" mass="8755">MPTVSSNGTVAVRRSPVDWIAGALVIIGALNWGLVGLLNFDLVAAIFGAGSPGARIVYILVGLAGIYSLVRAFMPAREHGLAHR</sequence>
<name>A0A069NLX4_9BURK</name>
<dbReference type="PANTHER" id="PTHR37304:SF1">
    <property type="entry name" value="MEMBRANE PROTEIN"/>
    <property type="match status" value="1"/>
</dbReference>
<evidence type="ECO:0008006" key="6">
    <source>
        <dbReference type="Google" id="ProtNLM"/>
    </source>
</evidence>
<keyword evidence="1" id="KW-0472">Membrane</keyword>
<dbReference type="EMBL" id="JFHE01000032">
    <property type="protein sequence ID" value="KDR29152.1"/>
    <property type="molecule type" value="Genomic_DNA"/>
</dbReference>
<reference evidence="2" key="1">
    <citation type="journal article" date="2014" name="Int. J. Syst. Evol. Microbiol.">
        <title>Complete genome of a new Firmicutes species belonging to the dominant human colonic microbiota ('Ruminococcus bicirculans') reveals two chromosomes and a selective capacity to utilize plant glucans.</title>
        <authorList>
            <consortium name="NISC Comparative Sequencing Program"/>
            <person name="Wegmann U."/>
            <person name="Louis P."/>
            <person name="Goesmann A."/>
            <person name="Henrissat B."/>
            <person name="Duncan S.H."/>
            <person name="Flint H.J."/>
        </authorList>
    </citation>
    <scope>NUCLEOTIDE SEQUENCE</scope>
    <source>
        <strain evidence="2">CGMCC 1.11013</strain>
    </source>
</reference>
<dbReference type="PANTHER" id="PTHR37304">
    <property type="entry name" value="MEMBRANE PROTEIN-RELATED"/>
    <property type="match status" value="1"/>
</dbReference>
<evidence type="ECO:0000313" key="5">
    <source>
        <dbReference type="Proteomes" id="UP000597138"/>
    </source>
</evidence>